<comment type="similarity">
    <text evidence="2">Belongs to the YbaB/EbfC family.</text>
</comment>
<evidence type="ECO:0000256" key="2">
    <source>
        <dbReference type="HAMAP-Rule" id="MF_00274"/>
    </source>
</evidence>
<feature type="coiled-coil region" evidence="3">
    <location>
        <begin position="15"/>
        <end position="42"/>
    </location>
</feature>
<gene>
    <name evidence="4" type="ORF">SAMN03080599_00355</name>
</gene>
<proteinExistence type="inferred from homology"/>
<dbReference type="HAMAP" id="MF_00274">
    <property type="entry name" value="DNA_YbaB_EbfC"/>
    <property type="match status" value="1"/>
</dbReference>
<comment type="function">
    <text evidence="2">Binds to DNA and alters its conformation. May be involved in regulation of gene expression, nucleoid organization and DNA protection.</text>
</comment>
<dbReference type="PANTHER" id="PTHR33449">
    <property type="entry name" value="NUCLEOID-ASSOCIATED PROTEIN YBAB"/>
    <property type="match status" value="1"/>
</dbReference>
<dbReference type="NCBIfam" id="TIGR00103">
    <property type="entry name" value="DNA_YbaB_EbfC"/>
    <property type="match status" value="1"/>
</dbReference>
<dbReference type="Proteomes" id="UP000199208">
    <property type="component" value="Unassembled WGS sequence"/>
</dbReference>
<evidence type="ECO:0000256" key="3">
    <source>
        <dbReference type="SAM" id="Coils"/>
    </source>
</evidence>
<dbReference type="InterPro" id="IPR004401">
    <property type="entry name" value="YbaB/EbfC"/>
</dbReference>
<comment type="subcellular location">
    <subcellularLocation>
        <location evidence="2">Cytoplasm</location>
        <location evidence="2">Nucleoid</location>
    </subcellularLocation>
</comment>
<dbReference type="PANTHER" id="PTHR33449:SF1">
    <property type="entry name" value="NUCLEOID-ASSOCIATED PROTEIN YBAB"/>
    <property type="match status" value="1"/>
</dbReference>
<keyword evidence="3" id="KW-0175">Coiled coil</keyword>
<dbReference type="Pfam" id="PF02575">
    <property type="entry name" value="YbaB_DNA_bd"/>
    <property type="match status" value="1"/>
</dbReference>
<sequence>MAKGRGPMMPGGMNMNQMMKQVQKMQADMQKLQEEAEKATYEASAGGGAVIVKVSGKKEIISINLDPSVVDPEDVEMLQDLILVCVNEAMRTAEEAVSKEMGKVTGGMNIPGLF</sequence>
<keyword evidence="1 2" id="KW-0238">DNA-binding</keyword>
<dbReference type="InterPro" id="IPR036894">
    <property type="entry name" value="YbaB-like_sf"/>
</dbReference>
<name>A0A1G5RRF9_9FIRM</name>
<dbReference type="Gene3D" id="3.30.1310.10">
    <property type="entry name" value="Nucleoid-associated protein YbaB-like domain"/>
    <property type="match status" value="1"/>
</dbReference>
<evidence type="ECO:0000313" key="5">
    <source>
        <dbReference type="Proteomes" id="UP000199208"/>
    </source>
</evidence>
<evidence type="ECO:0000313" key="4">
    <source>
        <dbReference type="EMBL" id="SCZ76652.1"/>
    </source>
</evidence>
<dbReference type="GO" id="GO:0003677">
    <property type="term" value="F:DNA binding"/>
    <property type="evidence" value="ECO:0007669"/>
    <property type="project" value="UniProtKB-UniRule"/>
</dbReference>
<dbReference type="GO" id="GO:0043590">
    <property type="term" value="C:bacterial nucleoid"/>
    <property type="evidence" value="ECO:0007669"/>
    <property type="project" value="UniProtKB-UniRule"/>
</dbReference>
<dbReference type="OrthoDB" id="9795263at2"/>
<dbReference type="PIRSF" id="PIRSF004555">
    <property type="entry name" value="UCP004555"/>
    <property type="match status" value="1"/>
</dbReference>
<keyword evidence="5" id="KW-1185">Reference proteome</keyword>
<dbReference type="AlphaFoldDB" id="A0A1G5RRF9"/>
<dbReference type="SUPFAM" id="SSF82607">
    <property type="entry name" value="YbaB-like"/>
    <property type="match status" value="1"/>
</dbReference>
<comment type="subunit">
    <text evidence="2">Homodimer.</text>
</comment>
<accession>A0A1G5RRF9</accession>
<evidence type="ECO:0000256" key="1">
    <source>
        <dbReference type="ARBA" id="ARBA00023125"/>
    </source>
</evidence>
<protein>
    <recommendedName>
        <fullName evidence="2">Nucleoid-associated protein SAMN03080599_00355</fullName>
    </recommendedName>
</protein>
<organism evidence="4 5">
    <name type="scientific">Acidaminobacter hydrogenoformans DSM 2784</name>
    <dbReference type="NCBI Taxonomy" id="1120920"/>
    <lineage>
        <taxon>Bacteria</taxon>
        <taxon>Bacillati</taxon>
        <taxon>Bacillota</taxon>
        <taxon>Clostridia</taxon>
        <taxon>Peptostreptococcales</taxon>
        <taxon>Acidaminobacteraceae</taxon>
        <taxon>Acidaminobacter</taxon>
    </lineage>
</organism>
<dbReference type="STRING" id="1120920.SAMN03080599_00355"/>
<dbReference type="EMBL" id="FMWL01000001">
    <property type="protein sequence ID" value="SCZ76652.1"/>
    <property type="molecule type" value="Genomic_DNA"/>
</dbReference>
<keyword evidence="2" id="KW-0963">Cytoplasm</keyword>
<dbReference type="GO" id="GO:0005829">
    <property type="term" value="C:cytosol"/>
    <property type="evidence" value="ECO:0007669"/>
    <property type="project" value="TreeGrafter"/>
</dbReference>
<reference evidence="4 5" key="1">
    <citation type="submission" date="2016-10" db="EMBL/GenBank/DDBJ databases">
        <authorList>
            <person name="de Groot N.N."/>
        </authorList>
    </citation>
    <scope>NUCLEOTIDE SEQUENCE [LARGE SCALE GENOMIC DNA]</scope>
    <source>
        <strain evidence="4 5">DSM 2784</strain>
    </source>
</reference>